<organism evidence="1 2">
    <name type="scientific">Fictibacillus norfolkensis</name>
    <dbReference type="NCBI Taxonomy" id="2762233"/>
    <lineage>
        <taxon>Bacteria</taxon>
        <taxon>Bacillati</taxon>
        <taxon>Bacillota</taxon>
        <taxon>Bacilli</taxon>
        <taxon>Bacillales</taxon>
        <taxon>Fictibacillaceae</taxon>
        <taxon>Fictibacillus</taxon>
    </lineage>
</organism>
<dbReference type="Proteomes" id="UP000603641">
    <property type="component" value="Unassembled WGS sequence"/>
</dbReference>
<gene>
    <name evidence="1" type="ORF">H9648_06865</name>
</gene>
<accession>A0ABR8SJV6</accession>
<sequence length="62" mass="6880">MAKIVVDFQLSHGEEKITEGNIVIVNIYPSKANLHEQVKKLIADQFNCSAAIIAIKQIKMNA</sequence>
<dbReference type="RefSeq" id="WP_191753131.1">
    <property type="nucleotide sequence ID" value="NZ_JACSQM010000002.1"/>
</dbReference>
<evidence type="ECO:0000313" key="1">
    <source>
        <dbReference type="EMBL" id="MBD7963775.1"/>
    </source>
</evidence>
<comment type="caution">
    <text evidence="1">The sequence shown here is derived from an EMBL/GenBank/DDBJ whole genome shotgun (WGS) entry which is preliminary data.</text>
</comment>
<evidence type="ECO:0000313" key="2">
    <source>
        <dbReference type="Proteomes" id="UP000603641"/>
    </source>
</evidence>
<proteinExistence type="predicted"/>
<protein>
    <submittedName>
        <fullName evidence="1">Uncharacterized protein</fullName>
    </submittedName>
</protein>
<reference evidence="1 2" key="1">
    <citation type="submission" date="2020-08" db="EMBL/GenBank/DDBJ databases">
        <title>A Genomic Blueprint of the Chicken Gut Microbiome.</title>
        <authorList>
            <person name="Gilroy R."/>
            <person name="Ravi A."/>
            <person name="Getino M."/>
            <person name="Pursley I."/>
            <person name="Horton D.L."/>
            <person name="Alikhan N.-F."/>
            <person name="Baker D."/>
            <person name="Gharbi K."/>
            <person name="Hall N."/>
            <person name="Watson M."/>
            <person name="Adriaenssens E.M."/>
            <person name="Foster-Nyarko E."/>
            <person name="Jarju S."/>
            <person name="Secka A."/>
            <person name="Antonio M."/>
            <person name="Oren A."/>
            <person name="Chaudhuri R."/>
            <person name="La Ragione R.M."/>
            <person name="Hildebrand F."/>
            <person name="Pallen M.J."/>
        </authorList>
    </citation>
    <scope>NUCLEOTIDE SEQUENCE [LARGE SCALE GENOMIC DNA]</scope>
    <source>
        <strain evidence="1 2">Sa2CUA10</strain>
    </source>
</reference>
<dbReference type="EMBL" id="JACSQM010000002">
    <property type="protein sequence ID" value="MBD7963775.1"/>
    <property type="molecule type" value="Genomic_DNA"/>
</dbReference>
<name>A0ABR8SJV6_9BACL</name>
<keyword evidence="2" id="KW-1185">Reference proteome</keyword>